<organism evidence="1 2">
    <name type="scientific">Ecytonucleospora hepatopenaei</name>
    <dbReference type="NCBI Taxonomy" id="646526"/>
    <lineage>
        <taxon>Eukaryota</taxon>
        <taxon>Fungi</taxon>
        <taxon>Fungi incertae sedis</taxon>
        <taxon>Microsporidia</taxon>
        <taxon>Enterocytozoonidae</taxon>
        <taxon>Ecytonucleospora</taxon>
    </lineage>
</organism>
<dbReference type="EMBL" id="MNPJ01000016">
    <property type="protein sequence ID" value="OQS54817.1"/>
    <property type="molecule type" value="Genomic_DNA"/>
</dbReference>
<gene>
    <name evidence="1" type="ORF">EHP00_172</name>
</gene>
<reference evidence="1 2" key="1">
    <citation type="journal article" date="2017" name="Environ. Microbiol.">
        <title>Decay of the glycolytic pathway and adaptation to intranuclear parasitism within Enterocytozoonidae microsporidia.</title>
        <authorList>
            <person name="Wiredu Boakye D."/>
            <person name="Jaroenlak P."/>
            <person name="Prachumwat A."/>
            <person name="Williams T.A."/>
            <person name="Bateman K.S."/>
            <person name="Itsathitphaisarn O."/>
            <person name="Sritunyalucksana K."/>
            <person name="Paszkiewicz K.H."/>
            <person name="Moore K.A."/>
            <person name="Stentiford G.D."/>
            <person name="Williams B.A."/>
        </authorList>
    </citation>
    <scope>NUCLEOTIDE SEQUENCE [LARGE SCALE GENOMIC DNA]</scope>
    <source>
        <strain evidence="1 2">TH1</strain>
    </source>
</reference>
<dbReference type="VEuPathDB" id="MicrosporidiaDB:EHP00_172"/>
<dbReference type="OrthoDB" id="2199969at2759"/>
<evidence type="ECO:0000313" key="1">
    <source>
        <dbReference type="EMBL" id="OQS54817.1"/>
    </source>
</evidence>
<sequence length="76" mass="9051">MKKNSHVKCVLDNIYKEIDKIVIESKSAREQNNFKKKQLQFLKGSVSKPKLPFKRILLKLERKKNRKIKNNLSKKI</sequence>
<accession>A0A1W0E6C4</accession>
<name>A0A1W0E6C4_9MICR</name>
<protein>
    <submittedName>
        <fullName evidence="1">Uncharacterized protein</fullName>
    </submittedName>
</protein>
<keyword evidence="2" id="KW-1185">Reference proteome</keyword>
<dbReference type="Proteomes" id="UP000192758">
    <property type="component" value="Unassembled WGS sequence"/>
</dbReference>
<proteinExistence type="predicted"/>
<evidence type="ECO:0000313" key="2">
    <source>
        <dbReference type="Proteomes" id="UP000192758"/>
    </source>
</evidence>
<comment type="caution">
    <text evidence="1">The sequence shown here is derived from an EMBL/GenBank/DDBJ whole genome shotgun (WGS) entry which is preliminary data.</text>
</comment>
<dbReference type="AlphaFoldDB" id="A0A1W0E6C4"/>